<sequence>MPVQQATFPPHALRRPGLIAAAAAAALACPAWAQEGPRGWSVQPSVSLQQTVTNNARLEQDGRSDAITQVTPGVRVSGRSGRVQGSLDYQLDLIQYARESDRSTTHNRLSADAGAELVDQHLFLDASASISQQTISAFGRQNAGTGLVDSNSTEVATATVSPTFKARLAGLVDVGARATWTTSRAEDSTAGDYTDWDASVDLGARHGLFGWGLAGLRSSSRFQDGGRYITDIGVATLSVFPTSRFSLFVRGGRERTDALGTGTRYSSSSGGGLTWLPTPRTRLTLETDERYFGRSHSVSVSHRFRRVALTYSDTRGVTGDNADALGPLRALYGQIYAACMQQFGNAALCTQVSRLALGLDPTVPLTFLNSAPSLQRAQALSLGFSGVRNSASLVVTSTENRRLGEQQYIGGDLALVPSVRQLALTLGGVHQMTRQTSLGLSASLLKTLDEESQPGTEQRRLELSMTSTLGPRTQGTLAVRRVWFDSETSPYQESAIVGTLNYRF</sequence>
<dbReference type="NCBIfam" id="TIGR03016">
    <property type="entry name" value="pepcterm_hypo_1"/>
    <property type="match status" value="1"/>
</dbReference>
<dbReference type="RefSeq" id="WP_009856298.1">
    <property type="nucleotide sequence ID" value="NZ_JAAOCD010000006.1"/>
</dbReference>
<protein>
    <submittedName>
        <fullName evidence="2">TIGR03016 family PEP-CTERM system-associated outer membrane protein</fullName>
    </submittedName>
</protein>
<evidence type="ECO:0000313" key="3">
    <source>
        <dbReference type="Proteomes" id="UP000802098"/>
    </source>
</evidence>
<evidence type="ECO:0000256" key="1">
    <source>
        <dbReference type="SAM" id="SignalP"/>
    </source>
</evidence>
<gene>
    <name evidence="2" type="ORF">G7087_13695</name>
</gene>
<comment type="caution">
    <text evidence="2">The sequence shown here is derived from an EMBL/GenBank/DDBJ whole genome shotgun (WGS) entry which is preliminary data.</text>
</comment>
<dbReference type="EMBL" id="JAAOCD010000006">
    <property type="protein sequence ID" value="NHK99434.1"/>
    <property type="molecule type" value="Genomic_DNA"/>
</dbReference>
<accession>A0ABX0HWP7</accession>
<feature type="signal peptide" evidence="1">
    <location>
        <begin position="1"/>
        <end position="33"/>
    </location>
</feature>
<organism evidence="2 3">
    <name type="scientific">Rubrivivax benzoatilyticus</name>
    <dbReference type="NCBI Taxonomy" id="316997"/>
    <lineage>
        <taxon>Bacteria</taxon>
        <taxon>Pseudomonadati</taxon>
        <taxon>Pseudomonadota</taxon>
        <taxon>Betaproteobacteria</taxon>
        <taxon>Burkholderiales</taxon>
        <taxon>Sphaerotilaceae</taxon>
        <taxon>Rubrivivax</taxon>
    </lineage>
</organism>
<dbReference type="Proteomes" id="UP000802098">
    <property type="component" value="Unassembled WGS sequence"/>
</dbReference>
<evidence type="ECO:0000313" key="2">
    <source>
        <dbReference type="EMBL" id="NHK99434.1"/>
    </source>
</evidence>
<keyword evidence="1" id="KW-0732">Signal</keyword>
<keyword evidence="3" id="KW-1185">Reference proteome</keyword>
<name>A0ABX0HWP7_9BURK</name>
<proteinExistence type="predicted"/>
<dbReference type="InterPro" id="IPR017467">
    <property type="entry name" value="CHP03016_PEP-CTERM"/>
</dbReference>
<reference evidence="2 3" key="1">
    <citation type="submission" date="2020-03" db="EMBL/GenBank/DDBJ databases">
        <title>Rubrivivax benzoatilyticus JA2 (sequenced after 10 years sub-culturing).</title>
        <authorList>
            <person name="Gupta D."/>
            <person name="Chintalapati S."/>
            <person name="Chintalapati V.R."/>
        </authorList>
    </citation>
    <scope>NUCLEOTIDE SEQUENCE [LARGE SCALE GENOMIC DNA]</scope>
    <source>
        <strain evidence="2 3">JA2-Mal</strain>
    </source>
</reference>
<feature type="chain" id="PRO_5045066901" evidence="1">
    <location>
        <begin position="34"/>
        <end position="504"/>
    </location>
</feature>